<dbReference type="Proteomes" id="UP000000366">
    <property type="component" value="Chromosome"/>
</dbReference>
<dbReference type="eggNOG" id="ENOG502ZBP6">
    <property type="taxonomic scope" value="Bacteria"/>
</dbReference>
<dbReference type="RefSeq" id="WP_011828762.1">
    <property type="nucleotide sequence ID" value="NC_008825.1"/>
</dbReference>
<organism evidence="1 2">
    <name type="scientific">Methylibium petroleiphilum (strain ATCC BAA-1232 / LMG 22953 / PM1)</name>
    <dbReference type="NCBI Taxonomy" id="420662"/>
    <lineage>
        <taxon>Bacteria</taxon>
        <taxon>Pseudomonadati</taxon>
        <taxon>Pseudomonadota</taxon>
        <taxon>Betaproteobacteria</taxon>
        <taxon>Burkholderiales</taxon>
        <taxon>Sphaerotilaceae</taxon>
        <taxon>Methylibium</taxon>
    </lineage>
</organism>
<reference evidence="1 2" key="1">
    <citation type="journal article" date="2007" name="J. Bacteriol.">
        <title>Whole-genome analysis of the methyl tert-butyl ether-degrading beta-proteobacterium Methylibium petroleiphilum PM1.</title>
        <authorList>
            <person name="Kane S.R."/>
            <person name="Chakicherla A.Y."/>
            <person name="Chain P.S.G."/>
            <person name="Schmidt R."/>
            <person name="Shin M.W."/>
            <person name="Legler T.C."/>
            <person name="Scow K.M."/>
            <person name="Larimer F.W."/>
            <person name="Lucas S.M."/>
            <person name="Richardson P.M."/>
            <person name="Hristova K.R."/>
        </authorList>
    </citation>
    <scope>NUCLEOTIDE SEQUENCE [LARGE SCALE GENOMIC DNA]</scope>
    <source>
        <strain evidence="2">ATCC BAA-1232 / LMG 22953 / PM1</strain>
    </source>
</reference>
<accession>A2SEY6</accession>
<evidence type="ECO:0000313" key="2">
    <source>
        <dbReference type="Proteomes" id="UP000000366"/>
    </source>
</evidence>
<protein>
    <recommendedName>
        <fullName evidence="3">DUF3305 domain-containing protein</fullName>
    </recommendedName>
</protein>
<dbReference type="Pfam" id="PF11749">
    <property type="entry name" value="DUF3305"/>
    <property type="match status" value="1"/>
</dbReference>
<gene>
    <name evidence="1" type="ordered locus">Mpe_A1164</name>
</gene>
<dbReference type="InterPro" id="IPR021736">
    <property type="entry name" value="DUF3305"/>
</dbReference>
<proteinExistence type="predicted"/>
<dbReference type="HOGENOM" id="CLU_114505_1_0_4"/>
<evidence type="ECO:0008006" key="3">
    <source>
        <dbReference type="Google" id="ProtNLM"/>
    </source>
</evidence>
<evidence type="ECO:0000313" key="1">
    <source>
        <dbReference type="EMBL" id="ABM94125.1"/>
    </source>
</evidence>
<keyword evidence="2" id="KW-1185">Reference proteome</keyword>
<dbReference type="AlphaFoldDB" id="A2SEY6"/>
<dbReference type="STRING" id="420662.Mpe_A1164"/>
<sequence length="166" mass="19284">MNGSDRPSARPSVTVAVVIEREAQPNRWEDWRFRLVEVLRDDDGAFGTAPRLLRDDGRLARWLHPGFTIELFADECEGYYLNLSSGAPVWFVAWRIADDDPSRAWPETVSLSYNEAGRWLDAQERVDNLPLPPDVTAWLQAWNDEHYRPEPKRRKRPASFLPPEQR</sequence>
<name>A2SEY6_METPP</name>
<dbReference type="EMBL" id="CP000555">
    <property type="protein sequence ID" value="ABM94125.1"/>
    <property type="molecule type" value="Genomic_DNA"/>
</dbReference>
<dbReference type="KEGG" id="mpt:Mpe_A1164"/>